<proteinExistence type="predicted"/>
<evidence type="ECO:0000313" key="3">
    <source>
        <dbReference type="Proteomes" id="UP000001058"/>
    </source>
</evidence>
<feature type="region of interest" description="Disordered" evidence="1">
    <location>
        <begin position="32"/>
        <end position="54"/>
    </location>
</feature>
<accession>D8U0V3</accession>
<sequence length="267" mass="29541">MAVNTKDLMYHRHVATSRYRCSSNEELRVQPKSRAAGGACTTRVHGQPTGRQHRDTVIGAGAKRPSATCLASQMSEGWRLSHNAQPATHEHLMKTLGHCCFSVLQPIETRTPRRGRFHPVHIAISLGSGDPYGENAGVTQGIRTLPPCIKPLGKYFKNALNWQNKGGVMRYEIIIARISGGFRSQASKKGQYLACPAPSKCQFQERVLALERRIREQSETIQALQNRLRELQEEEAAASAIKMPPSPLLQSPLPLPSPSPTTAQQHR</sequence>
<dbReference type="GeneID" id="9628560"/>
<protein>
    <submittedName>
        <fullName evidence="2">Uncharacterized protein</fullName>
    </submittedName>
</protein>
<keyword evidence="3" id="KW-1185">Reference proteome</keyword>
<reference evidence="2 3" key="1">
    <citation type="journal article" date="2010" name="Science">
        <title>Genomic analysis of organismal complexity in the multicellular green alga Volvox carteri.</title>
        <authorList>
            <person name="Prochnik S.E."/>
            <person name="Umen J."/>
            <person name="Nedelcu A.M."/>
            <person name="Hallmann A."/>
            <person name="Miller S.M."/>
            <person name="Nishii I."/>
            <person name="Ferris P."/>
            <person name="Kuo A."/>
            <person name="Mitros T."/>
            <person name="Fritz-Laylin L.K."/>
            <person name="Hellsten U."/>
            <person name="Chapman J."/>
            <person name="Simakov O."/>
            <person name="Rensing S.A."/>
            <person name="Terry A."/>
            <person name="Pangilinan J."/>
            <person name="Kapitonov V."/>
            <person name="Jurka J."/>
            <person name="Salamov A."/>
            <person name="Shapiro H."/>
            <person name="Schmutz J."/>
            <person name="Grimwood J."/>
            <person name="Lindquist E."/>
            <person name="Lucas S."/>
            <person name="Grigoriev I.V."/>
            <person name="Schmitt R."/>
            <person name="Kirk D."/>
            <person name="Rokhsar D.S."/>
        </authorList>
    </citation>
    <scope>NUCLEOTIDE SEQUENCE [LARGE SCALE GENOMIC DNA]</scope>
    <source>
        <strain evidence="3">f. Nagariensis / Eve</strain>
    </source>
</reference>
<dbReference type="RefSeq" id="XP_002952310.1">
    <property type="nucleotide sequence ID" value="XM_002952264.1"/>
</dbReference>
<dbReference type="KEGG" id="vcn:VOLCADRAFT_92941"/>
<feature type="region of interest" description="Disordered" evidence="1">
    <location>
        <begin position="235"/>
        <end position="267"/>
    </location>
</feature>
<dbReference type="EMBL" id="GL378349">
    <property type="protein sequence ID" value="EFJ46781.1"/>
    <property type="molecule type" value="Genomic_DNA"/>
</dbReference>
<evidence type="ECO:0000313" key="2">
    <source>
        <dbReference type="EMBL" id="EFJ46781.1"/>
    </source>
</evidence>
<dbReference type="InParanoid" id="D8U0V3"/>
<organism evidence="3">
    <name type="scientific">Volvox carteri f. nagariensis</name>
    <dbReference type="NCBI Taxonomy" id="3068"/>
    <lineage>
        <taxon>Eukaryota</taxon>
        <taxon>Viridiplantae</taxon>
        <taxon>Chlorophyta</taxon>
        <taxon>core chlorophytes</taxon>
        <taxon>Chlorophyceae</taxon>
        <taxon>CS clade</taxon>
        <taxon>Chlamydomonadales</taxon>
        <taxon>Volvocaceae</taxon>
        <taxon>Volvox</taxon>
    </lineage>
</organism>
<gene>
    <name evidence="2" type="ORF">VOLCADRAFT_92941</name>
</gene>
<dbReference type="Proteomes" id="UP000001058">
    <property type="component" value="Unassembled WGS sequence"/>
</dbReference>
<evidence type="ECO:0000256" key="1">
    <source>
        <dbReference type="SAM" id="MobiDB-lite"/>
    </source>
</evidence>
<dbReference type="AlphaFoldDB" id="D8U0V3"/>
<name>D8U0V3_VOLCA</name>